<keyword evidence="9" id="KW-0067">ATP-binding</keyword>
<evidence type="ECO:0000256" key="7">
    <source>
        <dbReference type="ARBA" id="ARBA00022741"/>
    </source>
</evidence>
<feature type="domain" description="Histidine kinase" evidence="13">
    <location>
        <begin position="148"/>
        <end position="363"/>
    </location>
</feature>
<proteinExistence type="predicted"/>
<dbReference type="AlphaFoldDB" id="A0A1F7YKU0"/>
<evidence type="ECO:0000256" key="11">
    <source>
        <dbReference type="ARBA" id="ARBA00023012"/>
    </source>
</evidence>
<dbReference type="InterPro" id="IPR004358">
    <property type="entry name" value="Sig_transdc_His_kin-like_C"/>
</dbReference>
<dbReference type="GO" id="GO:0000156">
    <property type="term" value="F:phosphorelay response regulator activity"/>
    <property type="evidence" value="ECO:0007669"/>
    <property type="project" value="TreeGrafter"/>
</dbReference>
<dbReference type="InterPro" id="IPR050351">
    <property type="entry name" value="BphY/WalK/GraS-like"/>
</dbReference>
<evidence type="ECO:0000256" key="9">
    <source>
        <dbReference type="ARBA" id="ARBA00022840"/>
    </source>
</evidence>
<evidence type="ECO:0000259" key="13">
    <source>
        <dbReference type="PROSITE" id="PS50109"/>
    </source>
</evidence>
<dbReference type="InterPro" id="IPR003661">
    <property type="entry name" value="HisK_dim/P_dom"/>
</dbReference>
<keyword evidence="5" id="KW-0808">Transferase</keyword>
<dbReference type="InterPro" id="IPR035965">
    <property type="entry name" value="PAS-like_dom_sf"/>
</dbReference>
<dbReference type="PROSITE" id="PS50109">
    <property type="entry name" value="HIS_KIN"/>
    <property type="match status" value="1"/>
</dbReference>
<dbReference type="Pfam" id="PF13426">
    <property type="entry name" value="PAS_9"/>
    <property type="match status" value="1"/>
</dbReference>
<evidence type="ECO:0000256" key="4">
    <source>
        <dbReference type="ARBA" id="ARBA00022553"/>
    </source>
</evidence>
<dbReference type="SMART" id="SM00387">
    <property type="entry name" value="HATPase_c"/>
    <property type="match status" value="1"/>
</dbReference>
<dbReference type="NCBIfam" id="TIGR00229">
    <property type="entry name" value="sensory_box"/>
    <property type="match status" value="1"/>
</dbReference>
<keyword evidence="4" id="KW-0597">Phosphoprotein</keyword>
<keyword evidence="12" id="KW-0472">Membrane</keyword>
<dbReference type="EC" id="2.7.13.3" evidence="3"/>
<keyword evidence="7" id="KW-0547">Nucleotide-binding</keyword>
<dbReference type="CDD" id="cd00082">
    <property type="entry name" value="HisKA"/>
    <property type="match status" value="1"/>
</dbReference>
<dbReference type="GO" id="GO:0007234">
    <property type="term" value="P:osmosensory signaling via phosphorelay pathway"/>
    <property type="evidence" value="ECO:0007669"/>
    <property type="project" value="TreeGrafter"/>
</dbReference>
<dbReference type="InterPro" id="IPR036890">
    <property type="entry name" value="HATPase_C_sf"/>
</dbReference>
<evidence type="ECO:0000313" key="16">
    <source>
        <dbReference type="Proteomes" id="UP000179221"/>
    </source>
</evidence>
<organism evidence="15 16">
    <name type="scientific">Candidatus Woesebacteria bacterium RIFCSPHIGHO2_01_FULL_40_22</name>
    <dbReference type="NCBI Taxonomy" id="1802499"/>
    <lineage>
        <taxon>Bacteria</taxon>
        <taxon>Candidatus Woeseibacteriota</taxon>
    </lineage>
</organism>
<dbReference type="SUPFAM" id="SSF47384">
    <property type="entry name" value="Homodimeric domain of signal transducing histidine kinase"/>
    <property type="match status" value="1"/>
</dbReference>
<dbReference type="Gene3D" id="3.30.565.10">
    <property type="entry name" value="Histidine kinase-like ATPase, C-terminal domain"/>
    <property type="match status" value="1"/>
</dbReference>
<dbReference type="PANTHER" id="PTHR42878:SF7">
    <property type="entry name" value="SENSOR HISTIDINE KINASE GLRK"/>
    <property type="match status" value="1"/>
</dbReference>
<dbReference type="SMART" id="SM00388">
    <property type="entry name" value="HisKA"/>
    <property type="match status" value="1"/>
</dbReference>
<comment type="catalytic activity">
    <reaction evidence="1">
        <text>ATP + protein L-histidine = ADP + protein N-phospho-L-histidine.</text>
        <dbReference type="EC" id="2.7.13.3"/>
    </reaction>
</comment>
<dbReference type="Gene3D" id="3.30.450.20">
    <property type="entry name" value="PAS domain"/>
    <property type="match status" value="1"/>
</dbReference>
<dbReference type="GO" id="GO:0016020">
    <property type="term" value="C:membrane"/>
    <property type="evidence" value="ECO:0007669"/>
    <property type="project" value="UniProtKB-SubCell"/>
</dbReference>
<dbReference type="Pfam" id="PF00512">
    <property type="entry name" value="HisKA"/>
    <property type="match status" value="1"/>
</dbReference>
<dbReference type="SUPFAM" id="SSF55874">
    <property type="entry name" value="ATPase domain of HSP90 chaperone/DNA topoisomerase II/histidine kinase"/>
    <property type="match status" value="1"/>
</dbReference>
<evidence type="ECO:0000256" key="5">
    <source>
        <dbReference type="ARBA" id="ARBA00022679"/>
    </source>
</evidence>
<evidence type="ECO:0000256" key="6">
    <source>
        <dbReference type="ARBA" id="ARBA00022692"/>
    </source>
</evidence>
<dbReference type="SUPFAM" id="SSF55785">
    <property type="entry name" value="PYP-like sensor domain (PAS domain)"/>
    <property type="match status" value="1"/>
</dbReference>
<evidence type="ECO:0000313" key="15">
    <source>
        <dbReference type="EMBL" id="OGM27913.1"/>
    </source>
</evidence>
<evidence type="ECO:0000256" key="3">
    <source>
        <dbReference type="ARBA" id="ARBA00012438"/>
    </source>
</evidence>
<protein>
    <recommendedName>
        <fullName evidence="3">histidine kinase</fullName>
        <ecNumber evidence="3">2.7.13.3</ecNumber>
    </recommendedName>
</protein>
<dbReference type="PROSITE" id="PS50112">
    <property type="entry name" value="PAS"/>
    <property type="match status" value="1"/>
</dbReference>
<dbReference type="Pfam" id="PF02518">
    <property type="entry name" value="HATPase_c"/>
    <property type="match status" value="1"/>
</dbReference>
<evidence type="ECO:0000256" key="12">
    <source>
        <dbReference type="ARBA" id="ARBA00023136"/>
    </source>
</evidence>
<dbReference type="GO" id="GO:0030295">
    <property type="term" value="F:protein kinase activator activity"/>
    <property type="evidence" value="ECO:0007669"/>
    <property type="project" value="TreeGrafter"/>
</dbReference>
<dbReference type="InterPro" id="IPR005467">
    <property type="entry name" value="His_kinase_dom"/>
</dbReference>
<dbReference type="CDD" id="cd00130">
    <property type="entry name" value="PAS"/>
    <property type="match status" value="1"/>
</dbReference>
<dbReference type="GO" id="GO:0000155">
    <property type="term" value="F:phosphorelay sensor kinase activity"/>
    <property type="evidence" value="ECO:0007669"/>
    <property type="project" value="InterPro"/>
</dbReference>
<dbReference type="PRINTS" id="PR00344">
    <property type="entry name" value="BCTRLSENSOR"/>
</dbReference>
<keyword evidence="8" id="KW-0418">Kinase</keyword>
<evidence type="ECO:0000256" key="1">
    <source>
        <dbReference type="ARBA" id="ARBA00000085"/>
    </source>
</evidence>
<dbReference type="CDD" id="cd00075">
    <property type="entry name" value="HATPase"/>
    <property type="match status" value="1"/>
</dbReference>
<dbReference type="InterPro" id="IPR000014">
    <property type="entry name" value="PAS"/>
</dbReference>
<name>A0A1F7YKU0_9BACT</name>
<dbReference type="InterPro" id="IPR036097">
    <property type="entry name" value="HisK_dim/P_sf"/>
</dbReference>
<reference evidence="15 16" key="1">
    <citation type="journal article" date="2016" name="Nat. Commun.">
        <title>Thousands of microbial genomes shed light on interconnected biogeochemical processes in an aquifer system.</title>
        <authorList>
            <person name="Anantharaman K."/>
            <person name="Brown C.T."/>
            <person name="Hug L.A."/>
            <person name="Sharon I."/>
            <person name="Castelle C.J."/>
            <person name="Probst A.J."/>
            <person name="Thomas B.C."/>
            <person name="Singh A."/>
            <person name="Wilkins M.J."/>
            <person name="Karaoz U."/>
            <person name="Brodie E.L."/>
            <person name="Williams K.H."/>
            <person name="Hubbard S.S."/>
            <person name="Banfield J.F."/>
        </authorList>
    </citation>
    <scope>NUCLEOTIDE SEQUENCE [LARGE SCALE GENOMIC DNA]</scope>
</reference>
<evidence type="ECO:0000256" key="8">
    <source>
        <dbReference type="ARBA" id="ARBA00022777"/>
    </source>
</evidence>
<comment type="subcellular location">
    <subcellularLocation>
        <location evidence="2">Membrane</location>
        <topology evidence="2">Multi-pass membrane protein</topology>
    </subcellularLocation>
</comment>
<feature type="domain" description="PAS" evidence="14">
    <location>
        <begin position="9"/>
        <end position="50"/>
    </location>
</feature>
<dbReference type="FunFam" id="1.10.287.130:FF:000001">
    <property type="entry name" value="Two-component sensor histidine kinase"/>
    <property type="match status" value="1"/>
</dbReference>
<keyword evidence="10" id="KW-1133">Transmembrane helix</keyword>
<sequence>MKNITNNNSAYLLETIFKKIPVGITVENKKGFITHANKSAAEIFGYNSEQELIGENIKHIFGNYKIIDDNGIRISLRDRPASKIFAGLEEVSEVLHFIDKKNGTDKWLLVRASAVKISKNKTPLAVKSFKDITPTIEEQKRRELFLGVVSHELKNPLASIKAYTQLLLRKEDIKNDSNINKYLTNIDSQTDRLTQIINDYLDLTRLTNGKFELNIRKFNPDDTIDKTIADFLLTTKTHHITRTGKIGINTIGDEDRIIQVIINLLSNAVEHSHKGNIINVKSEKDRNFIYISVLDYGVGIPKKYQNEIFKLFRTIPKQTGKKSSGLGMGLYISQAIIKSHGGEIILNSKVNKGAEFIVKLPKK</sequence>
<dbReference type="EMBL" id="MGGL01000001">
    <property type="protein sequence ID" value="OGM27913.1"/>
    <property type="molecule type" value="Genomic_DNA"/>
</dbReference>
<evidence type="ECO:0000259" key="14">
    <source>
        <dbReference type="PROSITE" id="PS50112"/>
    </source>
</evidence>
<dbReference type="PANTHER" id="PTHR42878">
    <property type="entry name" value="TWO-COMPONENT HISTIDINE KINASE"/>
    <property type="match status" value="1"/>
</dbReference>
<evidence type="ECO:0000256" key="2">
    <source>
        <dbReference type="ARBA" id="ARBA00004141"/>
    </source>
</evidence>
<comment type="caution">
    <text evidence="15">The sequence shown here is derived from an EMBL/GenBank/DDBJ whole genome shotgun (WGS) entry which is preliminary data.</text>
</comment>
<keyword evidence="6" id="KW-0812">Transmembrane</keyword>
<evidence type="ECO:0000256" key="10">
    <source>
        <dbReference type="ARBA" id="ARBA00022989"/>
    </source>
</evidence>
<dbReference type="GO" id="GO:0005524">
    <property type="term" value="F:ATP binding"/>
    <property type="evidence" value="ECO:0007669"/>
    <property type="project" value="UniProtKB-KW"/>
</dbReference>
<keyword evidence="11" id="KW-0902">Two-component regulatory system</keyword>
<accession>A0A1F7YKU0</accession>
<dbReference type="Gene3D" id="1.10.287.130">
    <property type="match status" value="1"/>
</dbReference>
<gene>
    <name evidence="15" type="ORF">A2628_03440</name>
</gene>
<dbReference type="InterPro" id="IPR003594">
    <property type="entry name" value="HATPase_dom"/>
</dbReference>
<dbReference type="Proteomes" id="UP000179221">
    <property type="component" value="Unassembled WGS sequence"/>
</dbReference>